<keyword evidence="3" id="KW-0862">Zinc</keyword>
<sequence length="117" mass="13590">MIEGQCLCGEVKFRFDGTPEYIAECNCGACRRYATLWAYGDHDTIEIEHGEMVVYFRNDKMLGFYSCAKCGCTTHWDGAEPGYRGRRAVNMRLAEPEDIKDIRIRHFDGRDTWTYLD</sequence>
<dbReference type="InterPro" id="IPR052355">
    <property type="entry name" value="CENP-V-like"/>
</dbReference>
<keyword evidence="6" id="KW-1185">Reference proteome</keyword>
<gene>
    <name evidence="5" type="ORF">HCZ30_03750</name>
</gene>
<evidence type="ECO:0000313" key="5">
    <source>
        <dbReference type="EMBL" id="NIY71547.1"/>
    </source>
</evidence>
<dbReference type="EMBL" id="JAATOP010000002">
    <property type="protein sequence ID" value="NIY71547.1"/>
    <property type="molecule type" value="Genomic_DNA"/>
</dbReference>
<evidence type="ECO:0000313" key="6">
    <source>
        <dbReference type="Proteomes" id="UP000709466"/>
    </source>
</evidence>
<dbReference type="Pfam" id="PF04828">
    <property type="entry name" value="GFA"/>
    <property type="match status" value="1"/>
</dbReference>
<dbReference type="RefSeq" id="WP_167636458.1">
    <property type="nucleotide sequence ID" value="NZ_JAATOP010000002.1"/>
</dbReference>
<accession>A0ABX0VY23</accession>
<protein>
    <submittedName>
        <fullName evidence="5">GFA family protein</fullName>
    </submittedName>
</protein>
<evidence type="ECO:0000259" key="4">
    <source>
        <dbReference type="PROSITE" id="PS51891"/>
    </source>
</evidence>
<dbReference type="PANTHER" id="PTHR28620">
    <property type="entry name" value="CENTROMERE PROTEIN V"/>
    <property type="match status" value="1"/>
</dbReference>
<comment type="caution">
    <text evidence="5">The sequence shown here is derived from an EMBL/GenBank/DDBJ whole genome shotgun (WGS) entry which is preliminary data.</text>
</comment>
<evidence type="ECO:0000256" key="3">
    <source>
        <dbReference type="ARBA" id="ARBA00022833"/>
    </source>
</evidence>
<dbReference type="InterPro" id="IPR011057">
    <property type="entry name" value="Mss4-like_sf"/>
</dbReference>
<dbReference type="PANTHER" id="PTHR28620:SF1">
    <property type="entry name" value="CENP-V_GFA DOMAIN-CONTAINING PROTEIN"/>
    <property type="match status" value="1"/>
</dbReference>
<dbReference type="PROSITE" id="PS51891">
    <property type="entry name" value="CENP_V_GFA"/>
    <property type="match status" value="1"/>
</dbReference>
<evidence type="ECO:0000256" key="1">
    <source>
        <dbReference type="ARBA" id="ARBA00005495"/>
    </source>
</evidence>
<dbReference type="Proteomes" id="UP000709466">
    <property type="component" value="Unassembled WGS sequence"/>
</dbReference>
<organism evidence="5 6">
    <name type="scientific">Marivivens donghaensis</name>
    <dbReference type="NCBI Taxonomy" id="1699413"/>
    <lineage>
        <taxon>Bacteria</taxon>
        <taxon>Pseudomonadati</taxon>
        <taxon>Pseudomonadota</taxon>
        <taxon>Alphaproteobacteria</taxon>
        <taxon>Rhodobacterales</taxon>
        <taxon>Paracoccaceae</taxon>
        <taxon>Marivivens group</taxon>
        <taxon>Marivivens</taxon>
    </lineage>
</organism>
<dbReference type="Gene3D" id="2.170.150.70">
    <property type="match status" value="1"/>
</dbReference>
<name>A0ABX0VY23_9RHOB</name>
<dbReference type="SUPFAM" id="SSF51316">
    <property type="entry name" value="Mss4-like"/>
    <property type="match status" value="1"/>
</dbReference>
<feature type="domain" description="CENP-V/GFA" evidence="4">
    <location>
        <begin position="2"/>
        <end position="114"/>
    </location>
</feature>
<keyword evidence="2" id="KW-0479">Metal-binding</keyword>
<comment type="similarity">
    <text evidence="1">Belongs to the Gfa family.</text>
</comment>
<reference evidence="5 6" key="1">
    <citation type="submission" date="2020-03" db="EMBL/GenBank/DDBJ databases">
        <title>Bacterial isolates of synthetic phycosphere.</title>
        <authorList>
            <person name="Fu H."/>
            <person name="Moran M.A."/>
        </authorList>
    </citation>
    <scope>NUCLEOTIDE SEQUENCE [LARGE SCALE GENOMIC DNA]</scope>
    <source>
        <strain evidence="5 6">HF1</strain>
    </source>
</reference>
<evidence type="ECO:0000256" key="2">
    <source>
        <dbReference type="ARBA" id="ARBA00022723"/>
    </source>
</evidence>
<dbReference type="InterPro" id="IPR006913">
    <property type="entry name" value="CENP-V/GFA"/>
</dbReference>
<proteinExistence type="inferred from homology"/>